<feature type="transmembrane region" description="Helical" evidence="3">
    <location>
        <begin position="6"/>
        <end position="28"/>
    </location>
</feature>
<keyword evidence="1" id="KW-0238">DNA-binding</keyword>
<keyword evidence="3" id="KW-0472">Membrane</keyword>
<dbReference type="RefSeq" id="WP_266941642.1">
    <property type="nucleotide sequence ID" value="NZ_JAPEMK010000001.1"/>
</dbReference>
<comment type="caution">
    <text evidence="5">The sequence shown here is derived from an EMBL/GenBank/DDBJ whole genome shotgun (WGS) entry which is preliminary data.</text>
</comment>
<evidence type="ECO:0000259" key="4">
    <source>
        <dbReference type="Pfam" id="PF23359"/>
    </source>
</evidence>
<feature type="domain" description="Lsr2 DNA-binding" evidence="4">
    <location>
        <begin position="165"/>
        <end position="191"/>
    </location>
</feature>
<name>A0ABU3UI40_9ACTN</name>
<reference evidence="5 6" key="1">
    <citation type="submission" date="2023-02" db="EMBL/GenBank/DDBJ databases">
        <authorList>
            <person name="Maleckis M."/>
        </authorList>
    </citation>
    <scope>NUCLEOTIDE SEQUENCE [LARGE SCALE GENOMIC DNA]</scope>
    <source>
        <strain evidence="5 6">P8-A2</strain>
    </source>
</reference>
<evidence type="ECO:0000256" key="1">
    <source>
        <dbReference type="ARBA" id="ARBA00023125"/>
    </source>
</evidence>
<dbReference type="Pfam" id="PF23359">
    <property type="entry name" value="Lsr2_DNA-bd"/>
    <property type="match status" value="1"/>
</dbReference>
<keyword evidence="3" id="KW-1133">Transmembrane helix</keyword>
<protein>
    <submittedName>
        <fullName evidence="5">DUF5134 domain-containing protein</fullName>
    </submittedName>
</protein>
<feature type="compositionally biased region" description="Basic and acidic residues" evidence="2">
    <location>
        <begin position="153"/>
        <end position="164"/>
    </location>
</feature>
<evidence type="ECO:0000313" key="5">
    <source>
        <dbReference type="EMBL" id="MDU8993531.1"/>
    </source>
</evidence>
<feature type="region of interest" description="Disordered" evidence="2">
    <location>
        <begin position="137"/>
        <end position="164"/>
    </location>
</feature>
<evidence type="ECO:0000256" key="2">
    <source>
        <dbReference type="SAM" id="MobiDB-lite"/>
    </source>
</evidence>
<keyword evidence="3" id="KW-0812">Transmembrane</keyword>
<accession>A0ABU3UI40</accession>
<dbReference type="EMBL" id="JARAKF010000001">
    <property type="protein sequence ID" value="MDU8993531.1"/>
    <property type="molecule type" value="Genomic_DNA"/>
</dbReference>
<dbReference type="InterPro" id="IPR036625">
    <property type="entry name" value="E3-bd_dom_sf"/>
</dbReference>
<dbReference type="InterPro" id="IPR033458">
    <property type="entry name" value="DUF5134"/>
</dbReference>
<gene>
    <name evidence="5" type="ORF">PU648_14530</name>
</gene>
<feature type="transmembrane region" description="Helical" evidence="3">
    <location>
        <begin position="62"/>
        <end position="82"/>
    </location>
</feature>
<sequence length="194" mass="21164">MIAASGLRWILSLVFAVPVLYGVWLMVLPGTGMAERVDHALHSAMGVLMIAMAWPWGMDIPAAPQVVLFSVGGLWFVAAAPFRAGDRTWGRAELAALPHVVMMGATIGTWAEAYGPEEGVYASLFAFSQEAADRLEGVSSGDWRGPGKSARPRKLDPRPEDEPRRLWARTNGYLVSDRGRIPAAIRETYEASQR</sequence>
<dbReference type="InterPro" id="IPR055370">
    <property type="entry name" value="Lsr2_DNA-bd"/>
</dbReference>
<organism evidence="5 6">
    <name type="scientific">Streptomyces mirabilis</name>
    <dbReference type="NCBI Taxonomy" id="68239"/>
    <lineage>
        <taxon>Bacteria</taxon>
        <taxon>Bacillati</taxon>
        <taxon>Actinomycetota</taxon>
        <taxon>Actinomycetes</taxon>
        <taxon>Kitasatosporales</taxon>
        <taxon>Streptomycetaceae</taxon>
        <taxon>Streptomyces</taxon>
    </lineage>
</organism>
<keyword evidence="6" id="KW-1185">Reference proteome</keyword>
<dbReference type="Pfam" id="PF17197">
    <property type="entry name" value="DUF5134"/>
    <property type="match status" value="1"/>
</dbReference>
<proteinExistence type="predicted"/>
<dbReference type="Proteomes" id="UP001257627">
    <property type="component" value="Unassembled WGS sequence"/>
</dbReference>
<dbReference type="Gene3D" id="4.10.320.10">
    <property type="entry name" value="E3-binding domain"/>
    <property type="match status" value="1"/>
</dbReference>
<evidence type="ECO:0000313" key="6">
    <source>
        <dbReference type="Proteomes" id="UP001257627"/>
    </source>
</evidence>
<evidence type="ECO:0000256" key="3">
    <source>
        <dbReference type="SAM" id="Phobius"/>
    </source>
</evidence>